<comment type="caution">
    <text evidence="2">The sequence shown here is derived from an EMBL/GenBank/DDBJ whole genome shotgun (WGS) entry which is preliminary data.</text>
</comment>
<sequence length="113" mass="12622">MRQVFVEAEGRCLCEMQGVAAAAGVGLIDLRTAAVRRVRSPAAGIETDLAIDRPDQLGRHRSAHSDEIAEQDRRSAVRVSRRPAEGSQRPSVRLSWALFMDERPWMLRRRASA</sequence>
<evidence type="ECO:0000313" key="2">
    <source>
        <dbReference type="EMBL" id="GAA2106177.1"/>
    </source>
</evidence>
<proteinExistence type="predicted"/>
<dbReference type="Proteomes" id="UP001500443">
    <property type="component" value="Unassembled WGS sequence"/>
</dbReference>
<organism evidence="2 3">
    <name type="scientific">Streptomyces synnematoformans</name>
    <dbReference type="NCBI Taxonomy" id="415721"/>
    <lineage>
        <taxon>Bacteria</taxon>
        <taxon>Bacillati</taxon>
        <taxon>Actinomycetota</taxon>
        <taxon>Actinomycetes</taxon>
        <taxon>Kitasatosporales</taxon>
        <taxon>Streptomycetaceae</taxon>
        <taxon>Streptomyces</taxon>
    </lineage>
</organism>
<dbReference type="EMBL" id="BAAAPF010000001">
    <property type="protein sequence ID" value="GAA2106177.1"/>
    <property type="molecule type" value="Genomic_DNA"/>
</dbReference>
<feature type="region of interest" description="Disordered" evidence="1">
    <location>
        <begin position="54"/>
        <end position="90"/>
    </location>
</feature>
<feature type="compositionally biased region" description="Basic and acidic residues" evidence="1">
    <location>
        <begin position="54"/>
        <end position="75"/>
    </location>
</feature>
<keyword evidence="3" id="KW-1185">Reference proteome</keyword>
<protein>
    <submittedName>
        <fullName evidence="2">Uncharacterized protein</fullName>
    </submittedName>
</protein>
<name>A0ABN2X7D3_9ACTN</name>
<accession>A0ABN2X7D3</accession>
<evidence type="ECO:0000313" key="3">
    <source>
        <dbReference type="Proteomes" id="UP001500443"/>
    </source>
</evidence>
<evidence type="ECO:0000256" key="1">
    <source>
        <dbReference type="SAM" id="MobiDB-lite"/>
    </source>
</evidence>
<gene>
    <name evidence="2" type="ORF">GCM10009802_00140</name>
</gene>
<reference evidence="2 3" key="1">
    <citation type="journal article" date="2019" name="Int. J. Syst. Evol. Microbiol.">
        <title>The Global Catalogue of Microorganisms (GCM) 10K type strain sequencing project: providing services to taxonomists for standard genome sequencing and annotation.</title>
        <authorList>
            <consortium name="The Broad Institute Genomics Platform"/>
            <consortium name="The Broad Institute Genome Sequencing Center for Infectious Disease"/>
            <person name="Wu L."/>
            <person name="Ma J."/>
        </authorList>
    </citation>
    <scope>NUCLEOTIDE SEQUENCE [LARGE SCALE GENOMIC DNA]</scope>
    <source>
        <strain evidence="2 3">JCM 15481</strain>
    </source>
</reference>